<comment type="similarity">
    <text evidence="1">Belongs to the TFP11/STIP family.</text>
</comment>
<dbReference type="Proteomes" id="UP001310594">
    <property type="component" value="Unassembled WGS sequence"/>
</dbReference>
<feature type="region of interest" description="Disordered" evidence="3">
    <location>
        <begin position="68"/>
        <end position="135"/>
    </location>
</feature>
<dbReference type="GO" id="GO:0071008">
    <property type="term" value="C:U2-type post-mRNA release spliceosomal complex"/>
    <property type="evidence" value="ECO:0007669"/>
    <property type="project" value="TreeGrafter"/>
</dbReference>
<feature type="domain" description="G-patch" evidence="4">
    <location>
        <begin position="31"/>
        <end position="77"/>
    </location>
</feature>
<feature type="coiled-coil region" evidence="2">
    <location>
        <begin position="222"/>
        <end position="249"/>
    </location>
</feature>
<name>A0AAN8A4X9_9PEZI</name>
<proteinExistence type="inferred from homology"/>
<dbReference type="EMBL" id="JAVRQU010000002">
    <property type="protein sequence ID" value="KAK5706181.1"/>
    <property type="molecule type" value="Genomic_DNA"/>
</dbReference>
<dbReference type="InterPro" id="IPR022783">
    <property type="entry name" value="GCFC_dom"/>
</dbReference>
<evidence type="ECO:0000256" key="2">
    <source>
        <dbReference type="SAM" id="Coils"/>
    </source>
</evidence>
<dbReference type="InterPro" id="IPR000467">
    <property type="entry name" value="G_patch_dom"/>
</dbReference>
<dbReference type="PANTHER" id="PTHR23329:SF1">
    <property type="entry name" value="TUFTELIN-INTERACTING PROTEIN 11"/>
    <property type="match status" value="1"/>
</dbReference>
<keyword evidence="2" id="KW-0175">Coiled coil</keyword>
<dbReference type="Pfam" id="PF01585">
    <property type="entry name" value="G-patch"/>
    <property type="match status" value="1"/>
</dbReference>
<accession>A0AAN8A4X9</accession>
<dbReference type="GO" id="GO:0000390">
    <property type="term" value="P:spliceosomal complex disassembly"/>
    <property type="evidence" value="ECO:0007669"/>
    <property type="project" value="InterPro"/>
</dbReference>
<gene>
    <name evidence="5" type="ORF">LTR97_001168</name>
</gene>
<organism evidence="5 6">
    <name type="scientific">Elasticomyces elasticus</name>
    <dbReference type="NCBI Taxonomy" id="574655"/>
    <lineage>
        <taxon>Eukaryota</taxon>
        <taxon>Fungi</taxon>
        <taxon>Dikarya</taxon>
        <taxon>Ascomycota</taxon>
        <taxon>Pezizomycotina</taxon>
        <taxon>Dothideomycetes</taxon>
        <taxon>Dothideomycetidae</taxon>
        <taxon>Mycosphaerellales</taxon>
        <taxon>Teratosphaeriaceae</taxon>
        <taxon>Elasticomyces</taxon>
    </lineage>
</organism>
<dbReference type="AlphaFoldDB" id="A0AAN8A4X9"/>
<feature type="compositionally biased region" description="Basic and acidic residues" evidence="3">
    <location>
        <begin position="75"/>
        <end position="96"/>
    </location>
</feature>
<evidence type="ECO:0000259" key="4">
    <source>
        <dbReference type="PROSITE" id="PS50174"/>
    </source>
</evidence>
<dbReference type="InterPro" id="IPR045211">
    <property type="entry name" value="TFP11/STIP/Ntr1"/>
</dbReference>
<evidence type="ECO:0000313" key="5">
    <source>
        <dbReference type="EMBL" id="KAK5706181.1"/>
    </source>
</evidence>
<evidence type="ECO:0000256" key="1">
    <source>
        <dbReference type="ARBA" id="ARBA00010900"/>
    </source>
</evidence>
<feature type="compositionally biased region" description="Basic residues" evidence="3">
    <location>
        <begin position="1"/>
        <end position="19"/>
    </location>
</feature>
<evidence type="ECO:0000313" key="6">
    <source>
        <dbReference type="Proteomes" id="UP001310594"/>
    </source>
</evidence>
<reference evidence="5" key="1">
    <citation type="submission" date="2023-08" db="EMBL/GenBank/DDBJ databases">
        <title>Black Yeasts Isolated from many extreme environments.</title>
        <authorList>
            <person name="Coleine C."/>
            <person name="Stajich J.E."/>
            <person name="Selbmann L."/>
        </authorList>
    </citation>
    <scope>NUCLEOTIDE SEQUENCE</scope>
    <source>
        <strain evidence="5">CCFEE 5810</strain>
    </source>
</reference>
<dbReference type="SMART" id="SM00443">
    <property type="entry name" value="G_patch"/>
    <property type="match status" value="1"/>
</dbReference>
<dbReference type="PROSITE" id="PS50174">
    <property type="entry name" value="G_PATCH"/>
    <property type="match status" value="1"/>
</dbReference>
<comment type="caution">
    <text evidence="5">The sequence shown here is derived from an EMBL/GenBank/DDBJ whole genome shotgun (WGS) entry which is preliminary data.</text>
</comment>
<sequence>MADTLKRKHAGAHGAHKAPKLAGAGGGIGGKMSIAQKMMAKMGYKEGVGLGKEGEGIVNPIEVKLRPQGAGVGAVKERTEQYKEEQRRAAERRGEQYEESSDEERKARRERKKKVPGGATTGSGANTPGGSRKVKTKYRTVEDVQAAAPGLDLPPQMLHSLVDATGAQTKLLTNFGGLMTPASGPTDSEAEKIAKRERLELEAFIESWHGIQEQKIYVEEHEGQHQVEIEQEKEELEKLRNILDMVESLQIGRIPNTAAATIGSSSWQATLEKLEKLQSDHKHDIERYDLTEAAVSAVAPVLKQHMANWDPLENPELMVADLQRITVILGVAPKDDIATVSGHDPMDDAYGKSRRQKSTTSYESLMYTVWLPKLRTTITNWDVLVHAPLTAVVEAWRPLLPAFIYSHLMDQLIVPKLIASIQTWDPRKRKHHHKGSNAKGAQPHTYIFPWLPYLPPYHLDPKAPNGLLVDVKRKLRSVLEGWDVANGVLPGLDEWRALLRSELDHMLVRHLLPRLSLYLSTTFGVDPSDQNVTPLENVLKWQKLFKADVLDRLLVAEFFPKWLATLHLWLVTEDANLEEIGQWVNWWKQEPLKDFAIHPLIFKEWDKGTAMINAALDLLDSGAPLTNLPPPAAGPAKPIAKQMAKKLDAPPPASRLVQMEGMDFKDVVEAWCAEQDLTMVPLREAHPTTGLPLFRITASATGKGGVIVYLKGDIVWAQRKGERTMYDPVGLDEKLVARAEGK</sequence>
<dbReference type="PANTHER" id="PTHR23329">
    <property type="entry name" value="TUFTELIN-INTERACTING PROTEIN 11-RELATED"/>
    <property type="match status" value="1"/>
</dbReference>
<dbReference type="Pfam" id="PF07842">
    <property type="entry name" value="GCFC"/>
    <property type="match status" value="1"/>
</dbReference>
<protein>
    <recommendedName>
        <fullName evidence="4">G-patch domain-containing protein</fullName>
    </recommendedName>
</protein>
<evidence type="ECO:0000256" key="3">
    <source>
        <dbReference type="SAM" id="MobiDB-lite"/>
    </source>
</evidence>
<dbReference type="GO" id="GO:0003676">
    <property type="term" value="F:nucleic acid binding"/>
    <property type="evidence" value="ECO:0007669"/>
    <property type="project" value="InterPro"/>
</dbReference>
<feature type="region of interest" description="Disordered" evidence="3">
    <location>
        <begin position="1"/>
        <end position="27"/>
    </location>
</feature>